<dbReference type="SUPFAM" id="SSF52540">
    <property type="entry name" value="P-loop containing nucleoside triphosphate hydrolases"/>
    <property type="match status" value="1"/>
</dbReference>
<dbReference type="InterPro" id="IPR001806">
    <property type="entry name" value="Small_GTPase"/>
</dbReference>
<dbReference type="AlphaFoldDB" id="A0AAN4Z1R2"/>
<proteinExistence type="inferred from homology"/>
<evidence type="ECO:0008006" key="5">
    <source>
        <dbReference type="Google" id="ProtNLM"/>
    </source>
</evidence>
<organism evidence="3 4">
    <name type="scientific">Pristionchus mayeri</name>
    <dbReference type="NCBI Taxonomy" id="1317129"/>
    <lineage>
        <taxon>Eukaryota</taxon>
        <taxon>Metazoa</taxon>
        <taxon>Ecdysozoa</taxon>
        <taxon>Nematoda</taxon>
        <taxon>Chromadorea</taxon>
        <taxon>Rhabditida</taxon>
        <taxon>Rhabditina</taxon>
        <taxon>Diplogasteromorpha</taxon>
        <taxon>Diplogasteroidea</taxon>
        <taxon>Neodiplogasteridae</taxon>
        <taxon>Pristionchus</taxon>
    </lineage>
</organism>
<evidence type="ECO:0000256" key="2">
    <source>
        <dbReference type="ARBA" id="ARBA00022741"/>
    </source>
</evidence>
<dbReference type="InterPro" id="IPR027417">
    <property type="entry name" value="P-loop_NTPase"/>
</dbReference>
<protein>
    <recommendedName>
        <fullName evidence="5">ADP ribosylation factor</fullName>
    </recommendedName>
</protein>
<gene>
    <name evidence="3" type="ORF">PMAYCL1PPCAC_02633</name>
</gene>
<dbReference type="PROSITE" id="PS51419">
    <property type="entry name" value="RAB"/>
    <property type="match status" value="1"/>
</dbReference>
<comment type="similarity">
    <text evidence="1">Belongs to the small GTPase superfamily. Rab family.</text>
</comment>
<keyword evidence="4" id="KW-1185">Reference proteome</keyword>
<dbReference type="Gene3D" id="3.40.50.300">
    <property type="entry name" value="P-loop containing nucleotide triphosphate hydrolases"/>
    <property type="match status" value="1"/>
</dbReference>
<name>A0AAN4Z1R2_9BILA</name>
<dbReference type="Pfam" id="PF00071">
    <property type="entry name" value="Ras"/>
    <property type="match status" value="1"/>
</dbReference>
<dbReference type="SMART" id="SM00175">
    <property type="entry name" value="RAB"/>
    <property type="match status" value="1"/>
</dbReference>
<keyword evidence="2" id="KW-0547">Nucleotide-binding</keyword>
<dbReference type="GO" id="GO:0003924">
    <property type="term" value="F:GTPase activity"/>
    <property type="evidence" value="ECO:0007669"/>
    <property type="project" value="InterPro"/>
</dbReference>
<dbReference type="EMBL" id="BTRK01000001">
    <property type="protein sequence ID" value="GMR32438.1"/>
    <property type="molecule type" value="Genomic_DNA"/>
</dbReference>
<comment type="caution">
    <text evidence="3">The sequence shown here is derived from an EMBL/GenBank/DDBJ whole genome shotgun (WGS) entry which is preliminary data.</text>
</comment>
<feature type="non-terminal residue" evidence="3">
    <location>
        <position position="1"/>
    </location>
</feature>
<dbReference type="PANTHER" id="PTHR47978">
    <property type="match status" value="1"/>
</dbReference>
<sequence length="236" mass="26747">YVSHCAPPSLSFSSLPSHSLDPQMFPSMSEQSSYKIVIDGAKKSGKSSILRRISKNEFVDQPLRADTDSLPHIVTHSVCIEGPRLVHLEIWERVPSIDIDALYENVDASVFTYDITSRNSFEKCVSRLRKMRGRTKGRGIYGLVGCKSDQVDEREIEMEEALDLARKESLDFCLEVSSKTPVNIPGVCTIIARKLEKRKEKEETPTEERHCLHKEDHGDISPQPLKKRLKTFVCCL</sequence>
<evidence type="ECO:0000313" key="4">
    <source>
        <dbReference type="Proteomes" id="UP001328107"/>
    </source>
</evidence>
<dbReference type="GO" id="GO:0005525">
    <property type="term" value="F:GTP binding"/>
    <property type="evidence" value="ECO:0007669"/>
    <property type="project" value="InterPro"/>
</dbReference>
<evidence type="ECO:0000256" key="1">
    <source>
        <dbReference type="ARBA" id="ARBA00006270"/>
    </source>
</evidence>
<dbReference type="Proteomes" id="UP001328107">
    <property type="component" value="Unassembled WGS sequence"/>
</dbReference>
<accession>A0AAN4Z1R2</accession>
<dbReference type="PROSITE" id="PS51421">
    <property type="entry name" value="RAS"/>
    <property type="match status" value="1"/>
</dbReference>
<evidence type="ECO:0000313" key="3">
    <source>
        <dbReference type="EMBL" id="GMR32438.1"/>
    </source>
</evidence>
<reference evidence="4" key="1">
    <citation type="submission" date="2022-10" db="EMBL/GenBank/DDBJ databases">
        <title>Genome assembly of Pristionchus species.</title>
        <authorList>
            <person name="Yoshida K."/>
            <person name="Sommer R.J."/>
        </authorList>
    </citation>
    <scope>NUCLEOTIDE SEQUENCE [LARGE SCALE GENOMIC DNA]</scope>
    <source>
        <strain evidence="4">RS5460</strain>
    </source>
</reference>
<dbReference type="SMART" id="SM00173">
    <property type="entry name" value="RAS"/>
    <property type="match status" value="1"/>
</dbReference>